<feature type="region of interest" description="C" evidence="8">
    <location>
        <begin position="559"/>
        <end position="638"/>
    </location>
</feature>
<keyword evidence="12" id="KW-1185">Reference proteome</keyword>
<dbReference type="GO" id="GO:0005737">
    <property type="term" value="C:cytoplasm"/>
    <property type="evidence" value="ECO:0007669"/>
    <property type="project" value="UniProtKB-SubCell"/>
</dbReference>
<evidence type="ECO:0000256" key="7">
    <source>
        <dbReference type="ARBA" id="ARBA00023186"/>
    </source>
</evidence>
<protein>
    <recommendedName>
        <fullName evidence="8">Chaperone protein HtpG</fullName>
    </recommendedName>
    <alternativeName>
        <fullName evidence="8">Heat shock protein HtpG</fullName>
    </alternativeName>
    <alternativeName>
        <fullName evidence="8">High temperature protein G</fullName>
    </alternativeName>
</protein>
<evidence type="ECO:0000256" key="5">
    <source>
        <dbReference type="ARBA" id="ARBA00022840"/>
    </source>
</evidence>
<evidence type="ECO:0000313" key="12">
    <source>
        <dbReference type="Proteomes" id="UP000237682"/>
    </source>
</evidence>
<dbReference type="Gene3D" id="1.20.120.790">
    <property type="entry name" value="Heat shock protein 90, C-terminal domain"/>
    <property type="match status" value="1"/>
</dbReference>
<organism evidence="11 12">
    <name type="scientific">Labrys okinawensis</name>
    <dbReference type="NCBI Taxonomy" id="346911"/>
    <lineage>
        <taxon>Bacteria</taxon>
        <taxon>Pseudomonadati</taxon>
        <taxon>Pseudomonadota</taxon>
        <taxon>Alphaproteobacteria</taxon>
        <taxon>Hyphomicrobiales</taxon>
        <taxon>Xanthobacteraceae</taxon>
        <taxon>Labrys</taxon>
    </lineage>
</organism>
<keyword evidence="3 8" id="KW-0963">Cytoplasm</keyword>
<dbReference type="InterPro" id="IPR037196">
    <property type="entry name" value="HSP90_C"/>
</dbReference>
<dbReference type="FunFam" id="3.30.565.10:FF:000009">
    <property type="entry name" value="Molecular chaperone HtpG"/>
    <property type="match status" value="1"/>
</dbReference>
<dbReference type="Gene3D" id="3.30.565.10">
    <property type="entry name" value="Histidine kinase-like ATPase, C-terminal domain"/>
    <property type="match status" value="1"/>
</dbReference>
<dbReference type="GO" id="GO:0016887">
    <property type="term" value="F:ATP hydrolysis activity"/>
    <property type="evidence" value="ECO:0007669"/>
    <property type="project" value="InterPro"/>
</dbReference>
<dbReference type="InterPro" id="IPR036890">
    <property type="entry name" value="HATPase_C_sf"/>
</dbReference>
<dbReference type="AlphaFoldDB" id="A0A2S9Q9Z1"/>
<feature type="region of interest" description="B" evidence="8">
    <location>
        <begin position="343"/>
        <end position="558"/>
    </location>
</feature>
<evidence type="ECO:0000259" key="10">
    <source>
        <dbReference type="SMART" id="SM00387"/>
    </source>
</evidence>
<dbReference type="Proteomes" id="UP000237682">
    <property type="component" value="Unassembled WGS sequence"/>
</dbReference>
<dbReference type="PIRSF" id="PIRSF002583">
    <property type="entry name" value="Hsp90"/>
    <property type="match status" value="1"/>
</dbReference>
<evidence type="ECO:0000256" key="2">
    <source>
        <dbReference type="ARBA" id="ARBA00008239"/>
    </source>
</evidence>
<comment type="subunit">
    <text evidence="8">Homodimer.</text>
</comment>
<reference evidence="11 12" key="1">
    <citation type="submission" date="2018-02" db="EMBL/GenBank/DDBJ databases">
        <title>Whole genome sequencing of endophytic bacterium.</title>
        <authorList>
            <person name="Eedara R."/>
            <person name="Podile A.R."/>
        </authorList>
    </citation>
    <scope>NUCLEOTIDE SEQUENCE [LARGE SCALE GENOMIC DNA]</scope>
    <source>
        <strain evidence="11 12">RP1T</strain>
    </source>
</reference>
<evidence type="ECO:0000256" key="9">
    <source>
        <dbReference type="PIRSR" id="PIRSR002583-1"/>
    </source>
</evidence>
<dbReference type="SUPFAM" id="SSF55874">
    <property type="entry name" value="ATPase domain of HSP90 chaperone/DNA topoisomerase II/histidine kinase"/>
    <property type="match status" value="1"/>
</dbReference>
<evidence type="ECO:0000256" key="3">
    <source>
        <dbReference type="ARBA" id="ARBA00022490"/>
    </source>
</evidence>
<dbReference type="GO" id="GO:0140662">
    <property type="term" value="F:ATP-dependent protein folding chaperone"/>
    <property type="evidence" value="ECO:0007669"/>
    <property type="project" value="InterPro"/>
</dbReference>
<keyword evidence="4 8" id="KW-0547">Nucleotide-binding</keyword>
<dbReference type="PRINTS" id="PR00775">
    <property type="entry name" value="HEATSHOCK90"/>
</dbReference>
<dbReference type="EMBL" id="PUEJ01000006">
    <property type="protein sequence ID" value="PRH86166.1"/>
    <property type="molecule type" value="Genomic_DNA"/>
</dbReference>
<dbReference type="RefSeq" id="WP_105863462.1">
    <property type="nucleotide sequence ID" value="NZ_PUEJ01000006.1"/>
</dbReference>
<comment type="similarity">
    <text evidence="2 8">Belongs to the heat shock protein 90 family.</text>
</comment>
<feature type="binding site" evidence="9">
    <location>
        <position position="49"/>
    </location>
    <ligand>
        <name>ATP</name>
        <dbReference type="ChEBI" id="CHEBI:30616"/>
    </ligand>
</feature>
<feature type="domain" description="Histidine kinase/HSP90-like ATPase" evidence="10">
    <location>
        <begin position="38"/>
        <end position="197"/>
    </location>
</feature>
<gene>
    <name evidence="8" type="primary">htpG</name>
    <name evidence="11" type="ORF">C5L14_18120</name>
</gene>
<dbReference type="SUPFAM" id="SSF54211">
    <property type="entry name" value="Ribosomal protein S5 domain 2-like"/>
    <property type="match status" value="1"/>
</dbReference>
<feature type="binding site" evidence="9">
    <location>
        <begin position="134"/>
        <end position="139"/>
    </location>
    <ligand>
        <name>ATP</name>
        <dbReference type="ChEBI" id="CHEBI:30616"/>
    </ligand>
</feature>
<dbReference type="Pfam" id="PF13589">
    <property type="entry name" value="HATPase_c_3"/>
    <property type="match status" value="1"/>
</dbReference>
<dbReference type="Pfam" id="PF00183">
    <property type="entry name" value="HSP90"/>
    <property type="match status" value="1"/>
</dbReference>
<dbReference type="GO" id="GO:0005524">
    <property type="term" value="F:ATP binding"/>
    <property type="evidence" value="ECO:0007669"/>
    <property type="project" value="UniProtKB-UniRule"/>
</dbReference>
<feature type="binding site" evidence="9">
    <location>
        <position position="342"/>
    </location>
    <ligand>
        <name>ATP</name>
        <dbReference type="ChEBI" id="CHEBI:30616"/>
    </ligand>
</feature>
<evidence type="ECO:0000313" key="11">
    <source>
        <dbReference type="EMBL" id="PRH86166.1"/>
    </source>
</evidence>
<keyword evidence="6 8" id="KW-0346">Stress response</keyword>
<dbReference type="Gene3D" id="3.40.50.11260">
    <property type="match status" value="1"/>
</dbReference>
<dbReference type="OrthoDB" id="9802640at2"/>
<dbReference type="HAMAP" id="MF_00505">
    <property type="entry name" value="HSP90"/>
    <property type="match status" value="1"/>
</dbReference>
<evidence type="ECO:0000256" key="1">
    <source>
        <dbReference type="ARBA" id="ARBA00004496"/>
    </source>
</evidence>
<comment type="caution">
    <text evidence="11">The sequence shown here is derived from an EMBL/GenBank/DDBJ whole genome shotgun (WGS) entry which is preliminary data.</text>
</comment>
<feature type="binding site" evidence="9">
    <location>
        <position position="45"/>
    </location>
    <ligand>
        <name>ATP</name>
        <dbReference type="ChEBI" id="CHEBI:30616"/>
    </ligand>
</feature>
<feature type="binding site" evidence="9">
    <location>
        <position position="187"/>
    </location>
    <ligand>
        <name>ATP</name>
        <dbReference type="ChEBI" id="CHEBI:30616"/>
    </ligand>
</feature>
<dbReference type="SMART" id="SM00387">
    <property type="entry name" value="HATPase_c"/>
    <property type="match status" value="1"/>
</dbReference>
<dbReference type="GO" id="GO:0051082">
    <property type="term" value="F:unfolded protein binding"/>
    <property type="evidence" value="ECO:0007669"/>
    <property type="project" value="UniProtKB-UniRule"/>
</dbReference>
<keyword evidence="5 8" id="KW-0067">ATP-binding</keyword>
<dbReference type="CDD" id="cd16927">
    <property type="entry name" value="HATPase_Hsp90-like"/>
    <property type="match status" value="1"/>
</dbReference>
<feature type="binding site" evidence="9">
    <location>
        <position position="91"/>
    </location>
    <ligand>
        <name>ATP</name>
        <dbReference type="ChEBI" id="CHEBI:30616"/>
    </ligand>
</feature>
<feature type="binding site" evidence="9">
    <location>
        <begin position="111"/>
        <end position="112"/>
    </location>
    <ligand>
        <name>ATP</name>
        <dbReference type="ChEBI" id="CHEBI:30616"/>
    </ligand>
</feature>
<feature type="region of interest" description="A; substrate-binding" evidence="8">
    <location>
        <begin position="1"/>
        <end position="342"/>
    </location>
</feature>
<dbReference type="InterPro" id="IPR019805">
    <property type="entry name" value="Heat_shock_protein_90_CS"/>
</dbReference>
<comment type="function">
    <text evidence="8">Molecular chaperone. Has ATPase activity.</text>
</comment>
<dbReference type="Gene3D" id="3.30.230.80">
    <property type="match status" value="1"/>
</dbReference>
<proteinExistence type="inferred from homology"/>
<accession>A0A2S9Q9Z1</accession>
<dbReference type="InterPro" id="IPR020568">
    <property type="entry name" value="Ribosomal_Su5_D2-typ_SF"/>
</dbReference>
<dbReference type="NCBIfam" id="NF003555">
    <property type="entry name" value="PRK05218.1"/>
    <property type="match status" value="1"/>
</dbReference>
<dbReference type="PROSITE" id="PS00298">
    <property type="entry name" value="HSP90"/>
    <property type="match status" value="1"/>
</dbReference>
<comment type="subcellular location">
    <subcellularLocation>
        <location evidence="1 8">Cytoplasm</location>
    </subcellularLocation>
</comment>
<evidence type="ECO:0000256" key="8">
    <source>
        <dbReference type="HAMAP-Rule" id="MF_00505"/>
    </source>
</evidence>
<evidence type="ECO:0000256" key="6">
    <source>
        <dbReference type="ARBA" id="ARBA00023016"/>
    </source>
</evidence>
<dbReference type="InterPro" id="IPR020575">
    <property type="entry name" value="Hsp90_N"/>
</dbReference>
<sequence length="638" mass="69426">MSAEAESAGPDIAAPQNHTFEADVAKLLHLMVHSVYSDKDVFLRELISNAADACEKLRYEALSNPSLLGEDQKGTIRITLDAVARRITVADNGIGMSAEEMIEALGTIARSGTKAFVERLESAQQAEGSQLIGQFGVGFYSTFMVADKVEVFSRRAGSDVANVWSSDGKGSYSVAPVGLDEAPARGTKVVLHLMEDAKSYAETYTIERLIKTHSGHVPVPILLADKPDAEPQQIADGAALWTRPKSDISEADYTDFYRSAAGQFDDPALTIHFRAEGRQEYTMLAFVPGSRPFDLFDPQRKGRMKLYVRRVLITDEADLLPGYLRFVRGLIDSADLPLNVSREMIQESPLLTAIRKAATGRVLSDLEKLATSDAPAYVKIWENFGAVLKEGLYEDFERRDALLGLARFKSTTSGGEWRSLKDYVASLKDNQTAIYYLAGDDAKRLENSPHIEGFRARGIEVLLLSDPVDSFWVTSALGFEGKPFKSVTQGAADLDLIPLAEKPEEQTPEVSAAIASYIAYLKTTLGEDVSDVRASERLTSSAVCLVAPDNGMDKRMEQILASAGKLDGALQKPILEINPRHALVTRLATAREAGGDAAFIESATRLLLDEARILDGTVPTDPAGFAERLSQVLAKSLG</sequence>
<dbReference type="PANTHER" id="PTHR11528">
    <property type="entry name" value="HEAT SHOCK PROTEIN 90 FAMILY MEMBER"/>
    <property type="match status" value="1"/>
</dbReference>
<dbReference type="InterPro" id="IPR003594">
    <property type="entry name" value="HATPase_dom"/>
</dbReference>
<dbReference type="SUPFAM" id="SSF110942">
    <property type="entry name" value="HSP90 C-terminal domain"/>
    <property type="match status" value="1"/>
</dbReference>
<keyword evidence="7 8" id="KW-0143">Chaperone</keyword>
<dbReference type="InterPro" id="IPR001404">
    <property type="entry name" value="Hsp90_fam"/>
</dbReference>
<feature type="binding site" evidence="9">
    <location>
        <position position="96"/>
    </location>
    <ligand>
        <name>ATP</name>
        <dbReference type="ChEBI" id="CHEBI:30616"/>
    </ligand>
</feature>
<name>A0A2S9Q9Z1_9HYPH</name>
<evidence type="ECO:0000256" key="4">
    <source>
        <dbReference type="ARBA" id="ARBA00022741"/>
    </source>
</evidence>